<keyword evidence="6" id="KW-1185">Reference proteome</keyword>
<dbReference type="InterPro" id="IPR029787">
    <property type="entry name" value="Nucleotide_cyclase"/>
</dbReference>
<feature type="domain" description="Response regulatory" evidence="2">
    <location>
        <begin position="14"/>
        <end position="130"/>
    </location>
</feature>
<accession>A0ABR9B6J7</accession>
<dbReference type="SMART" id="SM00448">
    <property type="entry name" value="REC"/>
    <property type="match status" value="3"/>
</dbReference>
<comment type="caution">
    <text evidence="5">The sequence shown here is derived from an EMBL/GenBank/DDBJ whole genome shotgun (WGS) entry which is preliminary data.</text>
</comment>
<dbReference type="InterPro" id="IPR011006">
    <property type="entry name" value="CheY-like_superfamily"/>
</dbReference>
<feature type="modified residue" description="4-aspartylphosphate" evidence="1">
    <location>
        <position position="204"/>
    </location>
</feature>
<feature type="domain" description="Response regulatory" evidence="2">
    <location>
        <begin position="155"/>
        <end position="271"/>
    </location>
</feature>
<evidence type="ECO:0000256" key="1">
    <source>
        <dbReference type="PROSITE-ProRule" id="PRU00169"/>
    </source>
</evidence>
<dbReference type="Pfam" id="PF00990">
    <property type="entry name" value="GGDEF"/>
    <property type="match status" value="1"/>
</dbReference>
<feature type="modified residue" description="4-aspartylphosphate" evidence="1">
    <location>
        <position position="790"/>
    </location>
</feature>
<dbReference type="SMART" id="SM00267">
    <property type="entry name" value="GGDEF"/>
    <property type="match status" value="1"/>
</dbReference>
<reference evidence="6" key="1">
    <citation type="submission" date="2023-07" db="EMBL/GenBank/DDBJ databases">
        <title>Thauera sp. CAU 1555 isolated from sand of Yaerae Beach.</title>
        <authorList>
            <person name="Kim W."/>
        </authorList>
    </citation>
    <scope>NUCLEOTIDE SEQUENCE [LARGE SCALE GENOMIC DNA]</scope>
    <source>
        <strain evidence="6">CAU 1555</strain>
    </source>
</reference>
<dbReference type="SMART" id="SM00052">
    <property type="entry name" value="EAL"/>
    <property type="match status" value="1"/>
</dbReference>
<evidence type="ECO:0000259" key="4">
    <source>
        <dbReference type="PROSITE" id="PS50887"/>
    </source>
</evidence>
<evidence type="ECO:0000313" key="5">
    <source>
        <dbReference type="EMBL" id="MBD8501993.1"/>
    </source>
</evidence>
<organism evidence="5 6">
    <name type="scientific">Thauera sedimentorum</name>
    <dbReference type="NCBI Taxonomy" id="2767595"/>
    <lineage>
        <taxon>Bacteria</taxon>
        <taxon>Pseudomonadati</taxon>
        <taxon>Pseudomonadota</taxon>
        <taxon>Betaproteobacteria</taxon>
        <taxon>Rhodocyclales</taxon>
        <taxon>Zoogloeaceae</taxon>
        <taxon>Thauera</taxon>
    </lineage>
</organism>
<dbReference type="SUPFAM" id="SSF141868">
    <property type="entry name" value="EAL domain-like"/>
    <property type="match status" value="1"/>
</dbReference>
<dbReference type="SUPFAM" id="SSF55073">
    <property type="entry name" value="Nucleotide cyclase"/>
    <property type="match status" value="1"/>
</dbReference>
<dbReference type="Pfam" id="PF00072">
    <property type="entry name" value="Response_reg"/>
    <property type="match status" value="3"/>
</dbReference>
<dbReference type="CDD" id="cd01948">
    <property type="entry name" value="EAL"/>
    <property type="match status" value="1"/>
</dbReference>
<feature type="domain" description="GGDEF" evidence="4">
    <location>
        <begin position="332"/>
        <end position="465"/>
    </location>
</feature>
<sequence length="865" mass="95816">MTETDKPSAGERPRILIVDDVHENLHALMNVLRDDYAILAATSGEKALELARRSPQPDLILLDIRMPGMDGYSVLAELKIDPATAEIPVIFVTALSEAADEARGLKLGVADYIVKPVNPELLHSRIRTQLELQRHRRNPALFDLVAHANGERQYSLLVVDDVPENIHELLEALKDSYRIQVACSGEKALEIVHGAHPPDLVLLDVVMPGMDGYEVCRRIKATPTGNRIPVIFVTVMDAVEQKLKGFELGAADFITKPFDIDEVRARVRTHLELSRLRRFLEDLVAQRTAMLEVSEEKYRILAHRDPLTGLPNRVLFAEQLEQAILHAERNRGQFALLFLDLDNFKTINESLGHSRGDQLLIEVGRRLQAVRPGSDAIARIGGDEFNIIIERRPGMPWVDLIAQRMMEALAEPFLLDGQAVYVGATIGIALYPADGASAEVLLSNADAALHQAKLAGRGTLRFFSPEMSSRARSRLSLEADLRRALENDELCLYYQPLVDLVSGQIVGAEALVRWNHPERGMVSPGEFIPLAEESGLVVRLGDWVLREACRQIRLWCDAGLAPRQTSVNVSAVQLSRDGLVESVKDALACSGVAAERLELEITESSVMADRERSLRALADLRRLGVRLSIDDFGTGYSSLAYLQQLEVHKLKVDMSFVRDMTTNSGKASIVRAVVALGHSLGLEVIAEGVEDAGQARFLRAMQCDVMQGYLVSRPLPAEAMTRFLTEFSPLHVPVEDEALSTLLLVDDEPAVLSSLKRLLRREGYRVLTAGSGEEALALLAEHEVGVILADQRMPGMSGTEVLARARQMHPKAVRMVLSGYTDVDSLTEAVNRSELFRILLKPWEEAELLEAIRQGFRSYDRAAQP</sequence>
<dbReference type="InterPro" id="IPR000160">
    <property type="entry name" value="GGDEF_dom"/>
</dbReference>
<keyword evidence="1" id="KW-0597">Phosphoprotein</keyword>
<dbReference type="EMBL" id="JACYTO010000001">
    <property type="protein sequence ID" value="MBD8501993.1"/>
    <property type="molecule type" value="Genomic_DNA"/>
</dbReference>
<feature type="domain" description="Response regulatory" evidence="2">
    <location>
        <begin position="741"/>
        <end position="856"/>
    </location>
</feature>
<evidence type="ECO:0000313" key="6">
    <source>
        <dbReference type="Proteomes" id="UP000603602"/>
    </source>
</evidence>
<dbReference type="PANTHER" id="PTHR44757:SF2">
    <property type="entry name" value="BIOFILM ARCHITECTURE MAINTENANCE PROTEIN MBAA"/>
    <property type="match status" value="1"/>
</dbReference>
<name>A0ABR9B6J7_9RHOO</name>
<dbReference type="Gene3D" id="3.30.70.270">
    <property type="match status" value="1"/>
</dbReference>
<feature type="domain" description="EAL" evidence="3">
    <location>
        <begin position="474"/>
        <end position="728"/>
    </location>
</feature>
<dbReference type="NCBIfam" id="TIGR00254">
    <property type="entry name" value="GGDEF"/>
    <property type="match status" value="1"/>
</dbReference>
<dbReference type="PROSITE" id="PS50110">
    <property type="entry name" value="RESPONSE_REGULATORY"/>
    <property type="match status" value="3"/>
</dbReference>
<dbReference type="PROSITE" id="PS50883">
    <property type="entry name" value="EAL"/>
    <property type="match status" value="1"/>
</dbReference>
<dbReference type="Gene3D" id="3.40.50.2300">
    <property type="match status" value="3"/>
</dbReference>
<dbReference type="Proteomes" id="UP000603602">
    <property type="component" value="Unassembled WGS sequence"/>
</dbReference>
<feature type="modified residue" description="4-aspartylphosphate" evidence="1">
    <location>
        <position position="63"/>
    </location>
</feature>
<dbReference type="InterPro" id="IPR043128">
    <property type="entry name" value="Rev_trsase/Diguanyl_cyclase"/>
</dbReference>
<dbReference type="InterPro" id="IPR052155">
    <property type="entry name" value="Biofilm_reg_signaling"/>
</dbReference>
<gene>
    <name evidence="5" type="ORF">IFO67_03795</name>
</gene>
<dbReference type="InterPro" id="IPR001789">
    <property type="entry name" value="Sig_transdc_resp-reg_receiver"/>
</dbReference>
<dbReference type="CDD" id="cd17569">
    <property type="entry name" value="REC_HupR-like"/>
    <property type="match status" value="1"/>
</dbReference>
<dbReference type="PROSITE" id="PS50887">
    <property type="entry name" value="GGDEF"/>
    <property type="match status" value="1"/>
</dbReference>
<dbReference type="Gene3D" id="3.20.20.450">
    <property type="entry name" value="EAL domain"/>
    <property type="match status" value="1"/>
</dbReference>
<dbReference type="Pfam" id="PF00563">
    <property type="entry name" value="EAL"/>
    <property type="match status" value="1"/>
</dbReference>
<dbReference type="InterPro" id="IPR035919">
    <property type="entry name" value="EAL_sf"/>
</dbReference>
<dbReference type="CDD" id="cd19920">
    <property type="entry name" value="REC_PA4781-like"/>
    <property type="match status" value="1"/>
</dbReference>
<dbReference type="RefSeq" id="WP_187716799.1">
    <property type="nucleotide sequence ID" value="NZ_JACTAH010000001.1"/>
</dbReference>
<evidence type="ECO:0000259" key="3">
    <source>
        <dbReference type="PROSITE" id="PS50883"/>
    </source>
</evidence>
<proteinExistence type="predicted"/>
<dbReference type="SUPFAM" id="SSF52172">
    <property type="entry name" value="CheY-like"/>
    <property type="match status" value="3"/>
</dbReference>
<evidence type="ECO:0000259" key="2">
    <source>
        <dbReference type="PROSITE" id="PS50110"/>
    </source>
</evidence>
<protein>
    <submittedName>
        <fullName evidence="5">Response regulator</fullName>
    </submittedName>
</protein>
<dbReference type="PANTHER" id="PTHR44757">
    <property type="entry name" value="DIGUANYLATE CYCLASE DGCP"/>
    <property type="match status" value="1"/>
</dbReference>
<dbReference type="InterPro" id="IPR001633">
    <property type="entry name" value="EAL_dom"/>
</dbReference>
<dbReference type="CDD" id="cd01949">
    <property type="entry name" value="GGDEF"/>
    <property type="match status" value="1"/>
</dbReference>